<keyword evidence="1" id="KW-0343">GTPase activation</keyword>
<dbReference type="GO" id="GO:0031267">
    <property type="term" value="F:small GTPase binding"/>
    <property type="evidence" value="ECO:0007669"/>
    <property type="project" value="TreeGrafter"/>
</dbReference>
<gene>
    <name evidence="5" type="ORF">PTSG_12425</name>
</gene>
<dbReference type="GO" id="GO:0005096">
    <property type="term" value="F:GTPase activator activity"/>
    <property type="evidence" value="ECO:0007669"/>
    <property type="project" value="UniProtKB-KW"/>
</dbReference>
<feature type="coiled-coil region" evidence="2">
    <location>
        <begin position="405"/>
        <end position="467"/>
    </location>
</feature>
<keyword evidence="6" id="KW-1185">Reference proteome</keyword>
<name>F2UCH4_SALR5</name>
<dbReference type="InterPro" id="IPR035969">
    <property type="entry name" value="Rab-GAP_TBC_sf"/>
</dbReference>
<dbReference type="OrthoDB" id="294251at2759"/>
<dbReference type="FunFam" id="1.10.8.270:FF:000001">
    <property type="entry name" value="TBC1 domain family member 1"/>
    <property type="match status" value="1"/>
</dbReference>
<evidence type="ECO:0000256" key="2">
    <source>
        <dbReference type="SAM" id="Coils"/>
    </source>
</evidence>
<dbReference type="PANTHER" id="PTHR47219:SF9">
    <property type="entry name" value="GTPASE ACTIVATING PROTEIN AND CENTROSOME-ASSOCIATED, ISOFORM B"/>
    <property type="match status" value="1"/>
</dbReference>
<feature type="compositionally biased region" description="Low complexity" evidence="3">
    <location>
        <begin position="95"/>
        <end position="110"/>
    </location>
</feature>
<dbReference type="STRING" id="946362.F2UCH4"/>
<dbReference type="PROSITE" id="PS50086">
    <property type="entry name" value="TBC_RABGAP"/>
    <property type="match status" value="1"/>
</dbReference>
<dbReference type="eggNOG" id="KOG4436">
    <property type="taxonomic scope" value="Eukaryota"/>
</dbReference>
<evidence type="ECO:0000256" key="1">
    <source>
        <dbReference type="ARBA" id="ARBA00022468"/>
    </source>
</evidence>
<dbReference type="AlphaFoldDB" id="F2UCH4"/>
<organism evidence="6">
    <name type="scientific">Salpingoeca rosetta (strain ATCC 50818 / BSB-021)</name>
    <dbReference type="NCBI Taxonomy" id="946362"/>
    <lineage>
        <taxon>Eukaryota</taxon>
        <taxon>Choanoflagellata</taxon>
        <taxon>Craspedida</taxon>
        <taxon>Salpingoecidae</taxon>
        <taxon>Salpingoeca</taxon>
    </lineage>
</organism>
<evidence type="ECO:0000256" key="3">
    <source>
        <dbReference type="SAM" id="MobiDB-lite"/>
    </source>
</evidence>
<dbReference type="Pfam" id="PF00566">
    <property type="entry name" value="RabGAP-TBC"/>
    <property type="match status" value="1"/>
</dbReference>
<dbReference type="InterPro" id="IPR000195">
    <property type="entry name" value="Rab-GAP-TBC_dom"/>
</dbReference>
<evidence type="ECO:0000259" key="4">
    <source>
        <dbReference type="PROSITE" id="PS50086"/>
    </source>
</evidence>
<dbReference type="KEGG" id="sre:PTSG_12425"/>
<dbReference type="Gene3D" id="1.10.10.750">
    <property type="entry name" value="Ypt/Rab-GAP domain of gyp1p, domain 1"/>
    <property type="match status" value="1"/>
</dbReference>
<evidence type="ECO:0000313" key="5">
    <source>
        <dbReference type="EMBL" id="EGD74281.1"/>
    </source>
</evidence>
<sequence length="598" mass="67449">MDEQELLDMLERQNQLLEKDNRAVSFERTSPQLDSAVAGSEASKRRCGSDSGPLQEQHIAEQQLLQHGQNGPRRHAMRRSASADPAVKVKERMASTSSSSSQLQHHQQQQAENGKQEEAADPEVERFMLWTEILSNWDTWYRKKQRRLLDLLYEGVPGALRCVVWQHLARSQQQASEVSAARLHTDNAPSYAELIAQDTPHDKLIQQDLARTFPKHHKFKDKQGDGQEVLYNVMKAYSLYDTEVGYCQGSAFIVAILLMHMPEEEAFDLFIILMRDYRLRGMFKPSMADLPLRLHQFDALIRATFPDLHAHFGDLGLAPSMYASQWFLTAFTSSLHTEAAFRLFDVFLLEGIPLLFKAGLAILHTNHNLLHRHNFDGVMTVLGRDGLQQRYVGAEEELLHATKAAAVTQKQLQRYEKQYHTEKKEEEERTSELARLRDKCHRLEQRNAALEAQLGTLEGDYNKLAKKHLDVSVQLHQRDEQLLDMQEQLRRLMDAHVSLSSDTAVAEGKQAADDGGDSVVDGSLETSTRTENSDEQGQVERDASVDGDQQSGGDNGEGNGHVAANKDGAEKQKTLKGCREEENQQGDQGGGHEQEAKA</sequence>
<dbReference type="RefSeq" id="XP_004993181.1">
    <property type="nucleotide sequence ID" value="XM_004993124.1"/>
</dbReference>
<dbReference type="InterPro" id="IPR050302">
    <property type="entry name" value="Rab_GAP_TBC_domain"/>
</dbReference>
<protein>
    <recommendedName>
        <fullName evidence="4">Rab-GAP TBC domain-containing protein</fullName>
    </recommendedName>
</protein>
<feature type="region of interest" description="Disordered" evidence="3">
    <location>
        <begin position="503"/>
        <end position="598"/>
    </location>
</feature>
<feature type="compositionally biased region" description="Basic and acidic residues" evidence="3">
    <location>
        <begin position="567"/>
        <end position="582"/>
    </location>
</feature>
<feature type="domain" description="Rab-GAP TBC" evidence="4">
    <location>
        <begin position="155"/>
        <end position="351"/>
    </location>
</feature>
<dbReference type="InParanoid" id="F2UCH4"/>
<dbReference type="SUPFAM" id="SSF47923">
    <property type="entry name" value="Ypt/Rab-GAP domain of gyp1p"/>
    <property type="match status" value="2"/>
</dbReference>
<dbReference type="Gene3D" id="1.10.8.270">
    <property type="entry name" value="putative rabgap domain of human tbc1 domain family member 14 like domains"/>
    <property type="match status" value="1"/>
</dbReference>
<accession>F2UCH4</accession>
<evidence type="ECO:0000313" key="6">
    <source>
        <dbReference type="Proteomes" id="UP000007799"/>
    </source>
</evidence>
<dbReference type="SMART" id="SM00164">
    <property type="entry name" value="TBC"/>
    <property type="match status" value="1"/>
</dbReference>
<feature type="region of interest" description="Disordered" evidence="3">
    <location>
        <begin position="21"/>
        <end position="120"/>
    </location>
</feature>
<dbReference type="Gene3D" id="1.10.472.80">
    <property type="entry name" value="Ypt/Rab-GAP domain of gyp1p, domain 3"/>
    <property type="match status" value="1"/>
</dbReference>
<proteinExistence type="predicted"/>
<dbReference type="EMBL" id="GL832968">
    <property type="protein sequence ID" value="EGD74281.1"/>
    <property type="molecule type" value="Genomic_DNA"/>
</dbReference>
<keyword evidence="2" id="KW-0175">Coiled coil</keyword>
<dbReference type="Proteomes" id="UP000007799">
    <property type="component" value="Unassembled WGS sequence"/>
</dbReference>
<dbReference type="PANTHER" id="PTHR47219">
    <property type="entry name" value="RAB GTPASE-ACTIVATING PROTEIN 1-LIKE"/>
    <property type="match status" value="1"/>
</dbReference>
<dbReference type="GeneID" id="16073756"/>
<reference evidence="5" key="1">
    <citation type="submission" date="2009-08" db="EMBL/GenBank/DDBJ databases">
        <title>Annotation of Salpingoeca rosetta.</title>
        <authorList>
            <consortium name="The Broad Institute Genome Sequencing Platform"/>
            <person name="Russ C."/>
            <person name="Cuomo C."/>
            <person name="Burger G."/>
            <person name="Gray M.W."/>
            <person name="Holland P.W.H."/>
            <person name="King N."/>
            <person name="Lang F.B.F."/>
            <person name="Roger A.J."/>
            <person name="Ruiz-Trillo I."/>
            <person name="Young S.K."/>
            <person name="Zeng Q."/>
            <person name="Gargeya S."/>
            <person name="Alvarado L."/>
            <person name="Berlin A."/>
            <person name="Chapman S.B."/>
            <person name="Chen Z."/>
            <person name="Freedman E."/>
            <person name="Gellesch M."/>
            <person name="Goldberg J."/>
            <person name="Griggs A."/>
            <person name="Gujja S."/>
            <person name="Heilman E."/>
            <person name="Heiman D."/>
            <person name="Howarth C."/>
            <person name="Mehta T."/>
            <person name="Neiman D."/>
            <person name="Pearson M."/>
            <person name="Roberts A."/>
            <person name="Saif S."/>
            <person name="Shea T."/>
            <person name="Shenoy N."/>
            <person name="Sisk P."/>
            <person name="Stolte C."/>
            <person name="Sykes S."/>
            <person name="White J."/>
            <person name="Yandava C."/>
            <person name="Haas B."/>
            <person name="Nusbaum C."/>
            <person name="Birren B."/>
        </authorList>
    </citation>
    <scope>NUCLEOTIDE SEQUENCE [LARGE SCALE GENOMIC DNA]</scope>
    <source>
        <strain evidence="5">ATCC 50818</strain>
    </source>
</reference>